<evidence type="ECO:0000256" key="11">
    <source>
        <dbReference type="PIRSR" id="PIRSR605856-50"/>
    </source>
</evidence>
<dbReference type="CDD" id="cd01561">
    <property type="entry name" value="CBS_like"/>
    <property type="match status" value="1"/>
</dbReference>
<dbReference type="UniPathway" id="UPA00136">
    <property type="reaction ID" value="UER00200"/>
</dbReference>
<dbReference type="NCBIfam" id="TIGR01136">
    <property type="entry name" value="cysKM"/>
    <property type="match status" value="1"/>
</dbReference>
<evidence type="ECO:0000256" key="14">
    <source>
        <dbReference type="SAM" id="Phobius"/>
    </source>
</evidence>
<keyword evidence="8 11" id="KW-0663">Pyridoxal phosphate</keyword>
<evidence type="ECO:0000256" key="3">
    <source>
        <dbReference type="ARBA" id="ARBA00007103"/>
    </source>
</evidence>
<dbReference type="FunFam" id="3.40.50.1100:FF:000118">
    <property type="entry name" value="Related to CYS4-cystathionine beta-synthase"/>
    <property type="match status" value="1"/>
</dbReference>
<evidence type="ECO:0000256" key="1">
    <source>
        <dbReference type="ARBA" id="ARBA00001933"/>
    </source>
</evidence>
<feature type="modified residue" description="N6-(pyridoxal phosphate)lysine" evidence="12">
    <location>
        <position position="43"/>
    </location>
</feature>
<evidence type="ECO:0000256" key="10">
    <source>
        <dbReference type="ARBA" id="ARBA00047931"/>
    </source>
</evidence>
<dbReference type="PROSITE" id="PS00901">
    <property type="entry name" value="CYS_SYNTHASE"/>
    <property type="match status" value="1"/>
</dbReference>
<keyword evidence="9 13" id="KW-0198">Cysteine biosynthesis</keyword>
<dbReference type="EC" id="2.5.1.47" evidence="4 13"/>
<dbReference type="InterPro" id="IPR036052">
    <property type="entry name" value="TrpB-like_PALP_sf"/>
</dbReference>
<evidence type="ECO:0000256" key="12">
    <source>
        <dbReference type="PIRSR" id="PIRSR605856-51"/>
    </source>
</evidence>
<keyword evidence="6 13" id="KW-0028">Amino-acid biosynthesis</keyword>
<comment type="pathway">
    <text evidence="2">Amino-acid biosynthesis; L-cysteine biosynthesis; L-cysteine from L-serine: step 2/2.</text>
</comment>
<evidence type="ECO:0000256" key="13">
    <source>
        <dbReference type="RuleBase" id="RU003985"/>
    </source>
</evidence>
<evidence type="ECO:0000256" key="8">
    <source>
        <dbReference type="ARBA" id="ARBA00022898"/>
    </source>
</evidence>
<keyword evidence="14" id="KW-1133">Transmembrane helix</keyword>
<evidence type="ECO:0000313" key="16">
    <source>
        <dbReference type="EMBL" id="SHH28506.1"/>
    </source>
</evidence>
<feature type="binding site" evidence="11">
    <location>
        <position position="262"/>
    </location>
    <ligand>
        <name>pyridoxal 5'-phosphate</name>
        <dbReference type="ChEBI" id="CHEBI:597326"/>
    </ligand>
</feature>
<feature type="domain" description="Tryptophan synthase beta chain-like PALP" evidence="15">
    <location>
        <begin position="7"/>
        <end position="289"/>
    </location>
</feature>
<keyword evidence="14" id="KW-0812">Transmembrane</keyword>
<feature type="binding site" evidence="11">
    <location>
        <begin position="175"/>
        <end position="179"/>
    </location>
    <ligand>
        <name>pyridoxal 5'-phosphate</name>
        <dbReference type="ChEBI" id="CHEBI:597326"/>
    </ligand>
</feature>
<dbReference type="AlphaFoldDB" id="A0A1M5RQK3"/>
<dbReference type="FunFam" id="3.40.50.1100:FF:000003">
    <property type="entry name" value="Cystathionine beta-synthase"/>
    <property type="match status" value="1"/>
</dbReference>
<reference evidence="16 17" key="1">
    <citation type="submission" date="2016-11" db="EMBL/GenBank/DDBJ databases">
        <authorList>
            <person name="Jaros S."/>
            <person name="Januszkiewicz K."/>
            <person name="Wedrychowicz H."/>
        </authorList>
    </citation>
    <scope>NUCLEOTIDE SEQUENCE [LARGE SCALE GENOMIC DNA]</scope>
    <source>
        <strain evidence="16 17">DSM 21120</strain>
    </source>
</reference>
<evidence type="ECO:0000256" key="7">
    <source>
        <dbReference type="ARBA" id="ARBA00022679"/>
    </source>
</evidence>
<keyword evidence="17" id="KW-1185">Reference proteome</keyword>
<keyword evidence="14" id="KW-0472">Membrane</keyword>
<sequence length="304" mass="32768">MIKNNILETIGNTPLVKLNNLVSEDMADIYVKVESKNPSGSIKDRAAYQMVKDAIENGDVKKGDTIVESTSGNMGVGLSMIGAVLGINIVIVMPDSMTVERKKLFAAYGADIVLTPGKLGMQGAVDEANRLVREKGYYLLNQFGNFSNPLAHEKTTAVEILDELKDIDVFVAGVGTGGTISGIGKKLKEEIENINIVAVEPKTAQVLKGNPGAHKIQGIAANFIPKTYNDKYVDEIYDVSDEDAYETSRNLAKKEGILAGISSGANVFAALEYAKKLGRGKVVVTVLPDTGERYLSTDLYPYED</sequence>
<dbReference type="InterPro" id="IPR000634">
    <property type="entry name" value="Ser/Thr_deHydtase_PyrdxlP-BS"/>
</dbReference>
<dbReference type="InterPro" id="IPR050214">
    <property type="entry name" value="Cys_Synth/Cystath_Beta-Synth"/>
</dbReference>
<evidence type="ECO:0000259" key="15">
    <source>
        <dbReference type="Pfam" id="PF00291"/>
    </source>
</evidence>
<evidence type="ECO:0000256" key="4">
    <source>
        <dbReference type="ARBA" id="ARBA00012681"/>
    </source>
</evidence>
<organism evidence="16 17">
    <name type="scientific">Anaerosphaera aminiphila DSM 21120</name>
    <dbReference type="NCBI Taxonomy" id="1120995"/>
    <lineage>
        <taxon>Bacteria</taxon>
        <taxon>Bacillati</taxon>
        <taxon>Bacillota</taxon>
        <taxon>Tissierellia</taxon>
        <taxon>Tissierellales</taxon>
        <taxon>Peptoniphilaceae</taxon>
        <taxon>Anaerosphaera</taxon>
    </lineage>
</organism>
<dbReference type="Pfam" id="PF00291">
    <property type="entry name" value="PALP"/>
    <property type="match status" value="1"/>
</dbReference>
<evidence type="ECO:0000256" key="9">
    <source>
        <dbReference type="ARBA" id="ARBA00023192"/>
    </source>
</evidence>
<comment type="cofactor">
    <cofactor evidence="1 11 13">
        <name>pyridoxal 5'-phosphate</name>
        <dbReference type="ChEBI" id="CHEBI:597326"/>
    </cofactor>
</comment>
<dbReference type="STRING" id="1120995.SAMN02745245_00999"/>
<dbReference type="PROSITE" id="PS00165">
    <property type="entry name" value="DEHYDRATASE_SER_THR"/>
    <property type="match status" value="1"/>
</dbReference>
<protein>
    <recommendedName>
        <fullName evidence="5 13">Cysteine synthase</fullName>
        <ecNumber evidence="4 13">2.5.1.47</ecNumber>
    </recommendedName>
</protein>
<keyword evidence="7 13" id="KW-0808">Transferase</keyword>
<dbReference type="SUPFAM" id="SSF53686">
    <property type="entry name" value="Tryptophan synthase beta subunit-like PLP-dependent enzymes"/>
    <property type="match status" value="1"/>
</dbReference>
<dbReference type="InterPro" id="IPR005859">
    <property type="entry name" value="CysK"/>
</dbReference>
<dbReference type="PANTHER" id="PTHR10314">
    <property type="entry name" value="CYSTATHIONINE BETA-SYNTHASE"/>
    <property type="match status" value="1"/>
</dbReference>
<feature type="transmembrane region" description="Helical" evidence="14">
    <location>
        <begin position="74"/>
        <end position="93"/>
    </location>
</feature>
<dbReference type="RefSeq" id="WP_073184309.1">
    <property type="nucleotide sequence ID" value="NZ_FQXI01000005.1"/>
</dbReference>
<feature type="binding site" evidence="11">
    <location>
        <position position="73"/>
    </location>
    <ligand>
        <name>pyridoxal 5'-phosphate</name>
        <dbReference type="ChEBI" id="CHEBI:597326"/>
    </ligand>
</feature>
<dbReference type="Proteomes" id="UP000184032">
    <property type="component" value="Unassembled WGS sequence"/>
</dbReference>
<dbReference type="OrthoDB" id="9808024at2"/>
<dbReference type="InterPro" id="IPR001926">
    <property type="entry name" value="TrpB-like_PALP"/>
</dbReference>
<dbReference type="NCBIfam" id="TIGR01139">
    <property type="entry name" value="cysK"/>
    <property type="match status" value="1"/>
</dbReference>
<comment type="catalytic activity">
    <reaction evidence="10 13">
        <text>O-acetyl-L-serine + hydrogen sulfide = L-cysteine + acetate</text>
        <dbReference type="Rhea" id="RHEA:14829"/>
        <dbReference type="ChEBI" id="CHEBI:29919"/>
        <dbReference type="ChEBI" id="CHEBI:30089"/>
        <dbReference type="ChEBI" id="CHEBI:35235"/>
        <dbReference type="ChEBI" id="CHEBI:58340"/>
        <dbReference type="EC" id="2.5.1.47"/>
    </reaction>
</comment>
<name>A0A1M5RQK3_9FIRM</name>
<accession>A0A1M5RQK3</accession>
<dbReference type="EMBL" id="FQXI01000005">
    <property type="protein sequence ID" value="SHH28506.1"/>
    <property type="molecule type" value="Genomic_DNA"/>
</dbReference>
<dbReference type="GO" id="GO:0004124">
    <property type="term" value="F:cysteine synthase activity"/>
    <property type="evidence" value="ECO:0007669"/>
    <property type="project" value="UniProtKB-UniRule"/>
</dbReference>
<gene>
    <name evidence="16" type="ORF">SAMN02745245_00999</name>
</gene>
<evidence type="ECO:0000313" key="17">
    <source>
        <dbReference type="Proteomes" id="UP000184032"/>
    </source>
</evidence>
<dbReference type="GO" id="GO:0006535">
    <property type="term" value="P:cysteine biosynthetic process from serine"/>
    <property type="evidence" value="ECO:0007669"/>
    <property type="project" value="UniProtKB-UniRule"/>
</dbReference>
<proteinExistence type="inferred from homology"/>
<dbReference type="InterPro" id="IPR005856">
    <property type="entry name" value="Cys_synth"/>
</dbReference>
<dbReference type="Gene3D" id="3.40.50.1100">
    <property type="match status" value="2"/>
</dbReference>
<dbReference type="GO" id="GO:0030170">
    <property type="term" value="F:pyridoxal phosphate binding"/>
    <property type="evidence" value="ECO:0007669"/>
    <property type="project" value="InterPro"/>
</dbReference>
<evidence type="ECO:0000256" key="2">
    <source>
        <dbReference type="ARBA" id="ARBA00004962"/>
    </source>
</evidence>
<evidence type="ECO:0000256" key="6">
    <source>
        <dbReference type="ARBA" id="ARBA00022605"/>
    </source>
</evidence>
<comment type="similarity">
    <text evidence="3 13">Belongs to the cysteine synthase/cystathionine beta-synthase family.</text>
</comment>
<evidence type="ECO:0000256" key="5">
    <source>
        <dbReference type="ARBA" id="ARBA00019371"/>
    </source>
</evidence>
<dbReference type="InterPro" id="IPR001216">
    <property type="entry name" value="P-phosphate_BS"/>
</dbReference>